<evidence type="ECO:0000256" key="6">
    <source>
        <dbReference type="ARBA" id="ARBA00017157"/>
    </source>
</evidence>
<keyword evidence="17" id="KW-1133">Transmembrane helix</keyword>
<evidence type="ECO:0000256" key="5">
    <source>
        <dbReference type="ARBA" id="ARBA00012483"/>
    </source>
</evidence>
<dbReference type="Gene3D" id="3.30.40.10">
    <property type="entry name" value="Zinc/RING finger domain, C3HC4 (zinc finger)"/>
    <property type="match status" value="1"/>
</dbReference>
<keyword evidence="13 15" id="KW-0862">Zinc</keyword>
<dbReference type="EMBL" id="JACGCM010000304">
    <property type="protein sequence ID" value="KAF6174070.1"/>
    <property type="molecule type" value="Genomic_DNA"/>
</dbReference>
<keyword evidence="17" id="KW-0472">Membrane</keyword>
<evidence type="ECO:0000256" key="9">
    <source>
        <dbReference type="ARBA" id="ARBA00022723"/>
    </source>
</evidence>
<evidence type="ECO:0000313" key="20">
    <source>
        <dbReference type="Proteomes" id="UP000541444"/>
    </source>
</evidence>
<dbReference type="GO" id="GO:0072344">
    <property type="term" value="P:rescue of stalled ribosome"/>
    <property type="evidence" value="ECO:0007669"/>
    <property type="project" value="UniProtKB-UniRule"/>
</dbReference>
<comment type="pathway">
    <text evidence="3 15">Protein modification; protein ubiquitination.</text>
</comment>
<dbReference type="InterPro" id="IPR039804">
    <property type="entry name" value="RING-CH-C4HC3_LTN1"/>
</dbReference>
<dbReference type="InterPro" id="IPR054478">
    <property type="entry name" value="LTN1_UBC"/>
</dbReference>
<dbReference type="GO" id="GO:1990116">
    <property type="term" value="P:ribosome-associated ubiquitin-dependent protein catabolic process"/>
    <property type="evidence" value="ECO:0007669"/>
    <property type="project" value="UniProtKB-UniRule"/>
</dbReference>
<dbReference type="GO" id="GO:0016567">
    <property type="term" value="P:protein ubiquitination"/>
    <property type="evidence" value="ECO:0007669"/>
    <property type="project" value="UniProtKB-UniPathway"/>
</dbReference>
<feature type="transmembrane region" description="Helical" evidence="17">
    <location>
        <begin position="55"/>
        <end position="74"/>
    </location>
</feature>
<dbReference type="UniPathway" id="UPA00143"/>
<evidence type="ECO:0000256" key="7">
    <source>
        <dbReference type="ARBA" id="ARBA00022490"/>
    </source>
</evidence>
<evidence type="ECO:0000256" key="4">
    <source>
        <dbReference type="ARBA" id="ARBA00007997"/>
    </source>
</evidence>
<proteinExistence type="inferred from homology"/>
<keyword evidence="8 15" id="KW-0808">Transferase</keyword>
<comment type="subcellular location">
    <subcellularLocation>
        <location evidence="2">Cytoplasm</location>
        <location evidence="2">Cytosol</location>
    </subcellularLocation>
</comment>
<evidence type="ECO:0000256" key="11">
    <source>
        <dbReference type="ARBA" id="ARBA00022771"/>
    </source>
</evidence>
<keyword evidence="12 15" id="KW-0833">Ubl conjugation pathway</keyword>
<accession>A0A7J7P410</accession>
<feature type="compositionally biased region" description="Low complexity" evidence="16">
    <location>
        <begin position="15"/>
        <end position="27"/>
    </location>
</feature>
<evidence type="ECO:0000259" key="18">
    <source>
        <dbReference type="PROSITE" id="PS50089"/>
    </source>
</evidence>
<dbReference type="InterPro" id="IPR011989">
    <property type="entry name" value="ARM-like"/>
</dbReference>
<evidence type="ECO:0000256" key="15">
    <source>
        <dbReference type="RuleBase" id="RU367090"/>
    </source>
</evidence>
<dbReference type="GO" id="GO:0061630">
    <property type="term" value="F:ubiquitin protein ligase activity"/>
    <property type="evidence" value="ECO:0007669"/>
    <property type="project" value="UniProtKB-UniRule"/>
</dbReference>
<organism evidence="19 20">
    <name type="scientific">Kingdonia uniflora</name>
    <dbReference type="NCBI Taxonomy" id="39325"/>
    <lineage>
        <taxon>Eukaryota</taxon>
        <taxon>Viridiplantae</taxon>
        <taxon>Streptophyta</taxon>
        <taxon>Embryophyta</taxon>
        <taxon>Tracheophyta</taxon>
        <taxon>Spermatophyta</taxon>
        <taxon>Magnoliopsida</taxon>
        <taxon>Ranunculales</taxon>
        <taxon>Circaeasteraceae</taxon>
        <taxon>Kingdonia</taxon>
    </lineage>
</organism>
<gene>
    <name evidence="19" type="ORF">GIB67_020252</name>
</gene>
<evidence type="ECO:0000256" key="8">
    <source>
        <dbReference type="ARBA" id="ARBA00022679"/>
    </source>
</evidence>
<keyword evidence="10" id="KW-0677">Repeat</keyword>
<dbReference type="SMART" id="SM00184">
    <property type="entry name" value="RING"/>
    <property type="match status" value="1"/>
</dbReference>
<protein>
    <recommendedName>
        <fullName evidence="6 15">E3 ubiquitin-protein ligase listerin</fullName>
        <ecNumber evidence="5 15">2.3.2.27</ecNumber>
    </recommendedName>
    <alternativeName>
        <fullName evidence="15">RING-type E3 ubiquitin transferase listerin</fullName>
    </alternativeName>
</protein>
<dbReference type="OrthoDB" id="6108at2759"/>
<keyword evidence="11 14" id="KW-0863">Zinc-finger</keyword>
<keyword evidence="20" id="KW-1185">Reference proteome</keyword>
<evidence type="ECO:0000256" key="2">
    <source>
        <dbReference type="ARBA" id="ARBA00004514"/>
    </source>
</evidence>
<dbReference type="InterPro" id="IPR001841">
    <property type="entry name" value="Znf_RING"/>
</dbReference>
<evidence type="ECO:0000256" key="10">
    <source>
        <dbReference type="ARBA" id="ARBA00022737"/>
    </source>
</evidence>
<evidence type="ECO:0000256" key="13">
    <source>
        <dbReference type="ARBA" id="ARBA00022833"/>
    </source>
</evidence>
<evidence type="ECO:0000256" key="14">
    <source>
        <dbReference type="PROSITE-ProRule" id="PRU00175"/>
    </source>
</evidence>
<dbReference type="SMART" id="SM00744">
    <property type="entry name" value="RINGv"/>
    <property type="match status" value="1"/>
</dbReference>
<evidence type="ECO:0000256" key="3">
    <source>
        <dbReference type="ARBA" id="ARBA00004906"/>
    </source>
</evidence>
<comment type="catalytic activity">
    <reaction evidence="1 15">
        <text>S-ubiquitinyl-[E2 ubiquitin-conjugating enzyme]-L-cysteine + [acceptor protein]-L-lysine = [E2 ubiquitin-conjugating enzyme]-L-cysteine + N(6)-ubiquitinyl-[acceptor protein]-L-lysine.</text>
        <dbReference type="EC" id="2.3.2.27"/>
    </reaction>
</comment>
<dbReference type="FunFam" id="3.30.40.10:FF:000038">
    <property type="entry name" value="E3 ubiquitin-protein ligase listerin"/>
    <property type="match status" value="1"/>
</dbReference>
<dbReference type="GO" id="GO:0005829">
    <property type="term" value="C:cytosol"/>
    <property type="evidence" value="ECO:0007669"/>
    <property type="project" value="UniProtKB-SubCell"/>
</dbReference>
<dbReference type="Pfam" id="PF13639">
    <property type="entry name" value="zf-RING_2"/>
    <property type="match status" value="1"/>
</dbReference>
<keyword evidence="9 15" id="KW-0479">Metal-binding</keyword>
<keyword evidence="7" id="KW-0963">Cytoplasm</keyword>
<dbReference type="Pfam" id="PF23009">
    <property type="entry name" value="UBC_like"/>
    <property type="match status" value="1"/>
</dbReference>
<dbReference type="Pfam" id="PF22999">
    <property type="entry name" value="LTN1_E3_ligase_6th"/>
    <property type="match status" value="1"/>
</dbReference>
<evidence type="ECO:0000313" key="19">
    <source>
        <dbReference type="EMBL" id="KAF6174070.1"/>
    </source>
</evidence>
<dbReference type="CDD" id="cd16491">
    <property type="entry name" value="RING-CH-C4HC3_LTN1"/>
    <property type="match status" value="1"/>
</dbReference>
<dbReference type="PANTHER" id="PTHR12389:SF0">
    <property type="entry name" value="E3 UBIQUITIN-PROTEIN LIGASE LISTERIN"/>
    <property type="match status" value="1"/>
</dbReference>
<comment type="subunit">
    <text evidence="15">Component of the ribosome quality control complex (RQC).</text>
</comment>
<feature type="transmembrane region" description="Helical" evidence="17">
    <location>
        <begin position="20"/>
        <end position="40"/>
    </location>
</feature>
<dbReference type="GO" id="GO:1990112">
    <property type="term" value="C:RQC complex"/>
    <property type="evidence" value="ECO:0007669"/>
    <property type="project" value="UniProtKB-UniRule"/>
</dbReference>
<reference evidence="19 20" key="1">
    <citation type="journal article" date="2020" name="IScience">
        <title>Genome Sequencing of the Endangered Kingdonia uniflora (Circaeasteraceae, Ranunculales) Reveals Potential Mechanisms of Evolutionary Specialization.</title>
        <authorList>
            <person name="Sun Y."/>
            <person name="Deng T."/>
            <person name="Zhang A."/>
            <person name="Moore M.J."/>
            <person name="Landis J.B."/>
            <person name="Lin N."/>
            <person name="Zhang H."/>
            <person name="Zhang X."/>
            <person name="Huang J."/>
            <person name="Zhang X."/>
            <person name="Sun H."/>
            <person name="Wang H."/>
        </authorList>
    </citation>
    <scope>NUCLEOTIDE SEQUENCE [LARGE SCALE GENOMIC DNA]</scope>
    <source>
        <strain evidence="19">TB1705</strain>
        <tissue evidence="19">Leaf</tissue>
    </source>
</reference>
<feature type="compositionally biased region" description="Basic and acidic residues" evidence="16">
    <location>
        <begin position="1"/>
        <end position="10"/>
    </location>
</feature>
<evidence type="ECO:0000256" key="12">
    <source>
        <dbReference type="ARBA" id="ARBA00022786"/>
    </source>
</evidence>
<feature type="region of interest" description="Disordered" evidence="16">
    <location>
        <begin position="1"/>
        <end position="30"/>
    </location>
</feature>
<dbReference type="Gene3D" id="1.25.10.10">
    <property type="entry name" value="Leucine-rich Repeat Variant"/>
    <property type="match status" value="1"/>
</dbReference>
<dbReference type="Pfam" id="PF22958">
    <property type="entry name" value="Ltn1_1st"/>
    <property type="match status" value="1"/>
</dbReference>
<dbReference type="InterPro" id="IPR011016">
    <property type="entry name" value="Znf_RING-CH"/>
</dbReference>
<evidence type="ECO:0000256" key="1">
    <source>
        <dbReference type="ARBA" id="ARBA00000900"/>
    </source>
</evidence>
<sequence length="1929" mass="216721">MGKQKGDGARSKTRPSSSSIAASLLPSGTASVGFGGYVGSSRLDSSRPSEDSTPFLLMFALPFGIALPFVLAILSDSSPNKTFSLKPLMSDVDSEVAQHLKRLGRKDSTTKVPFLAFVLLISLLHPPFQLKALASLCDLFKQKSGEDIAQIIPQWAFEYKKLSQDYNREVRRATHVTMTNLVTTVGRGLALHLKSLMGPWWLSQFDPVSEVSQAARRSLQDAFPALERRVDALILCTSDIFLHLEENLKLTPQTMLDKTAPLDELEEIHQRVISTSLLALATLMDILFDMQVRRPSSENITSEPKNIRKAREMAMTSAERILSSHKCFLEFFKSKSTSIRSATYSVLGSFVKHIPHAFNEGNMKTLSAAILGGFQEKDPTCHSSLWDTILLFSKRFPDSWGLINVQKTVLNRFWQFLRNGCYGSQQASYPVLILFLDSIPPKAISGKQFFLNFFQSLWAGRNPSSSSIADLAALLTAFKECFLWSVHNASRYCEGIDAVHHFQSSLVDDILVNLLWHDYLSLVSENDQDGVVGGKSSNSCEADIHKHPLSYKHDLGTCIVEILSNIFLKECDLLRTFCTTFKENSLDIIQRSPEHVDEVVNFLFLLDQHAVKKGETWPLEYLTGPMVTEVFPLIKYLDSPDAVKLLSATVSVFGPKNIVSLLGHSEPKSTNFLQIFEEIFVPWCLSGINRSSSARLDLLLTLVEDEVFNEQWCTIITFATKLEEHVGTELGYLDFDHIDVLAMLMEKVKGKIGSGHRQGSHSEEWHHKLLDSTAICVAKSCPSSVMSPSRFLRAVLGGSAVNDRNSLVSRDSMILVFEELLMKLIPFLMESSFTWAKDARSLISSPGLKGPMQEMSSYTHILEMAKFSLEVLEDTLFSLKIFDEEECTLVPSILAAVFIIDWECRMTTQLAVVDCSATCDDIVDAESKFEFGQRIHAFRCKISSHFRRSLNKSCLRRLRDILIQTIRSAVLEIHTYNTDKVPSVCCEWFMEVIDFNACDQFEEQNLLDQLLDKSNFWPLWVLPALNNGTRSATIKLESSALIDVHVSRHHQFVAFIVELILKLGVDIIIGGCLKQTSLSTSVEAHDELSSSYSYSRAWLAAELLCIWNWRVGNVLSSFLPLLSEFAKSEKRPDEEFLADSVIDILLNGALVYGASDEISFFNVWVASDDELESIQEPFLRALVCLLSSLMVKDKIWGNDKTSYLFQQLIDKLFVGTIVNRRSLRILPFVMNILIQQLRRRSSISDENLPHESFSEENLIHVHIEGWLQRALLLPPITAWQIGQDMEEWVEVIISCYPLNAMGGIGALQLASKRDISHLEKSLLVEMLRKQRPDGTSTLSLINPSPSMQITLSKLIAISVGYCWKEFNEDDWEFVFSLLRGWVESVVVVFEDMVENTDDAVKNSFPSNFEVILDPSLMNISRNAIYIFSMFCGLIELRQEEAAESLDSAKTEKWNQVKDRILESVLRVFFAAGIIEAVASSYSQEASNIVASSRLAYPHFWELVASSVINSPEHVRNAAVRSIDLWELSKGPISSLYAILFSSKPISSLQFAAYIMLSTEPVSHISITNEEDTASFLNGVVADDQEIDQTPRFDSSSEKTMHLREEISDFIEKSPSDILEMDLMAPRRVNIFISWAMLLSHLQSLPSTSSTRQRLIQHIQDSANSTILDCLFQHIPLKPGSLKKKEVVFDPRVSQAAMAATRAITTGSLLFSVESLWPVETEGMASVAGAIYGLMLHILPAYVRDWFTSSRDRSASLAIEFFTKSWCSPPLIADELSQIKRASVADEEFSVSVSKSANEVVATYKKEETGMDLVIRLPPSYPLRPVDVDCTRSLGISDVKRRKWLLSMLAFVRSQNGALAEAIRTWKSNFDKEFEGVEECPICYSIIHTADNSLPKLACKTCKHKFHKACLYKWFATSHKSTCPLCQSPF</sequence>
<dbReference type="Proteomes" id="UP000541444">
    <property type="component" value="Unassembled WGS sequence"/>
</dbReference>
<evidence type="ECO:0000256" key="17">
    <source>
        <dbReference type="SAM" id="Phobius"/>
    </source>
</evidence>
<name>A0A7J7P410_9MAGN</name>
<dbReference type="InterPro" id="IPR013083">
    <property type="entry name" value="Znf_RING/FYVE/PHD"/>
</dbReference>
<evidence type="ECO:0000256" key="16">
    <source>
        <dbReference type="SAM" id="MobiDB-lite"/>
    </source>
</evidence>
<dbReference type="InterPro" id="IPR054476">
    <property type="entry name" value="Ltn1_N"/>
</dbReference>
<comment type="function">
    <text evidence="15">E3 ubiquitin-protein ligase. Component of the ribosome quality control complex (RQC), a ribosome-associated complex that mediates ubiquitination and extraction of incompletely synthesized nascent chains for proteasomal degradation.</text>
</comment>
<dbReference type="InterPro" id="IPR016024">
    <property type="entry name" value="ARM-type_fold"/>
</dbReference>
<dbReference type="GO" id="GO:0008270">
    <property type="term" value="F:zinc ion binding"/>
    <property type="evidence" value="ECO:0007669"/>
    <property type="project" value="UniProtKB-KW"/>
</dbReference>
<dbReference type="SUPFAM" id="SSF48371">
    <property type="entry name" value="ARM repeat"/>
    <property type="match status" value="1"/>
</dbReference>
<dbReference type="InterPro" id="IPR054477">
    <property type="entry name" value="LTN1_E3_ligase_6th"/>
</dbReference>
<dbReference type="EC" id="2.3.2.27" evidence="5 15"/>
<dbReference type="PROSITE" id="PS50089">
    <property type="entry name" value="ZF_RING_2"/>
    <property type="match status" value="1"/>
</dbReference>
<dbReference type="SUPFAM" id="SSF57850">
    <property type="entry name" value="RING/U-box"/>
    <property type="match status" value="1"/>
</dbReference>
<feature type="domain" description="RING-type" evidence="18">
    <location>
        <begin position="1879"/>
        <end position="1926"/>
    </location>
</feature>
<comment type="similarity">
    <text evidence="4 15">Belongs to the LTN1 family.</text>
</comment>
<dbReference type="InterPro" id="IPR039795">
    <property type="entry name" value="LTN1/Rkr1"/>
</dbReference>
<keyword evidence="17" id="KW-0812">Transmembrane</keyword>
<feature type="transmembrane region" description="Helical" evidence="17">
    <location>
        <begin position="112"/>
        <end position="128"/>
    </location>
</feature>
<dbReference type="GO" id="GO:0043023">
    <property type="term" value="F:ribosomal large subunit binding"/>
    <property type="evidence" value="ECO:0007669"/>
    <property type="project" value="TreeGrafter"/>
</dbReference>
<dbReference type="PANTHER" id="PTHR12389">
    <property type="entry name" value="ZINC FINGER PROTEIN 294"/>
    <property type="match status" value="1"/>
</dbReference>
<comment type="caution">
    <text evidence="19">The sequence shown here is derived from an EMBL/GenBank/DDBJ whole genome shotgun (WGS) entry which is preliminary data.</text>
</comment>